<gene>
    <name evidence="1" type="ORF">GCM10022406_05220</name>
</gene>
<proteinExistence type="predicted"/>
<keyword evidence="2" id="KW-1185">Reference proteome</keyword>
<protein>
    <submittedName>
        <fullName evidence="1">Uncharacterized protein</fullName>
    </submittedName>
</protein>
<reference evidence="2" key="1">
    <citation type="journal article" date="2019" name="Int. J. Syst. Evol. Microbiol.">
        <title>The Global Catalogue of Microorganisms (GCM) 10K type strain sequencing project: providing services to taxonomists for standard genome sequencing and annotation.</title>
        <authorList>
            <consortium name="The Broad Institute Genomics Platform"/>
            <consortium name="The Broad Institute Genome Sequencing Center for Infectious Disease"/>
            <person name="Wu L."/>
            <person name="Ma J."/>
        </authorList>
    </citation>
    <scope>NUCLEOTIDE SEQUENCE [LARGE SCALE GENOMIC DNA]</scope>
    <source>
        <strain evidence="2">JCM 17214</strain>
    </source>
</reference>
<organism evidence="1 2">
    <name type="scientific">Hymenobacter algoricola</name>
    <dbReference type="NCBI Taxonomy" id="486267"/>
    <lineage>
        <taxon>Bacteria</taxon>
        <taxon>Pseudomonadati</taxon>
        <taxon>Bacteroidota</taxon>
        <taxon>Cytophagia</taxon>
        <taxon>Cytophagales</taxon>
        <taxon>Hymenobacteraceae</taxon>
        <taxon>Hymenobacter</taxon>
    </lineage>
</organism>
<evidence type="ECO:0000313" key="2">
    <source>
        <dbReference type="Proteomes" id="UP001499909"/>
    </source>
</evidence>
<accession>A0ABP7MFF1</accession>
<sequence length="352" mass="38605">MPAIPLSADGDEQRAEARYLADAIPLGLSLALVTTSLLMLNPHDPLPRELVESFGFDAIEQQRCRAVRTVSQLLDELKNNLPAMHCYLLVARYALECPPIWTVVAASLQATDEEEDLAPESLALERKYHQYYECMGAGVQLARRLTSTADDLAEELRLQDLALQGLFARLGATVRPGIAARPEPDTEPPAPVSTVSPHLAQLLLLAVSLIEHLPHISDHPLVRGLTSLSFVQASVRLPLYKRLIELPAGAGISLSEAELLTLYQAAQVALLAQVVDITPEGTWADWVQSRILAPDPPQPFVPTYDQDQLDQVNTTAPADLRAYSQLVQDHFDPGHPLLDQAVTEIRQLAELL</sequence>
<name>A0ABP7MFF1_9BACT</name>
<evidence type="ECO:0000313" key="1">
    <source>
        <dbReference type="EMBL" id="GAA3922068.1"/>
    </source>
</evidence>
<dbReference type="Proteomes" id="UP001499909">
    <property type="component" value="Unassembled WGS sequence"/>
</dbReference>
<dbReference type="EMBL" id="BAABDH010000012">
    <property type="protein sequence ID" value="GAA3922068.1"/>
    <property type="molecule type" value="Genomic_DNA"/>
</dbReference>
<comment type="caution">
    <text evidence="1">The sequence shown here is derived from an EMBL/GenBank/DDBJ whole genome shotgun (WGS) entry which is preliminary data.</text>
</comment>
<dbReference type="RefSeq" id="WP_345109664.1">
    <property type="nucleotide sequence ID" value="NZ_BAABDH010000012.1"/>
</dbReference>